<dbReference type="SUPFAM" id="SSF57845">
    <property type="entry name" value="B-box zinc-binding domain"/>
    <property type="match status" value="1"/>
</dbReference>
<evidence type="ECO:0000259" key="3">
    <source>
        <dbReference type="PROSITE" id="PS50119"/>
    </source>
</evidence>
<keyword evidence="1" id="KW-0862">Zinc</keyword>
<dbReference type="Proteomes" id="UP001164746">
    <property type="component" value="Chromosome 9"/>
</dbReference>
<accession>A0ABY7EWM4</accession>
<dbReference type="EMBL" id="CP111020">
    <property type="protein sequence ID" value="WAR13690.1"/>
    <property type="molecule type" value="Genomic_DNA"/>
</dbReference>
<keyword evidence="2" id="KW-0175">Coiled coil</keyword>
<dbReference type="CDD" id="cd19757">
    <property type="entry name" value="Bbox1"/>
    <property type="match status" value="1"/>
</dbReference>
<organism evidence="4 5">
    <name type="scientific">Mya arenaria</name>
    <name type="common">Soft-shell clam</name>
    <dbReference type="NCBI Taxonomy" id="6604"/>
    <lineage>
        <taxon>Eukaryota</taxon>
        <taxon>Metazoa</taxon>
        <taxon>Spiralia</taxon>
        <taxon>Lophotrochozoa</taxon>
        <taxon>Mollusca</taxon>
        <taxon>Bivalvia</taxon>
        <taxon>Autobranchia</taxon>
        <taxon>Heteroconchia</taxon>
        <taxon>Euheterodonta</taxon>
        <taxon>Imparidentia</taxon>
        <taxon>Neoheterodontei</taxon>
        <taxon>Myida</taxon>
        <taxon>Myoidea</taxon>
        <taxon>Myidae</taxon>
        <taxon>Mya</taxon>
    </lineage>
</organism>
<keyword evidence="5" id="KW-1185">Reference proteome</keyword>
<name>A0ABY7EWM4_MYAAR</name>
<dbReference type="PROSITE" id="PS50119">
    <property type="entry name" value="ZF_BBOX"/>
    <property type="match status" value="1"/>
</dbReference>
<dbReference type="Gene3D" id="3.30.160.60">
    <property type="entry name" value="Classic Zinc Finger"/>
    <property type="match status" value="1"/>
</dbReference>
<dbReference type="PANTHER" id="PTHR25462:SF296">
    <property type="entry name" value="MEIOTIC P26, ISOFORM F"/>
    <property type="match status" value="1"/>
</dbReference>
<reference evidence="4" key="1">
    <citation type="submission" date="2022-11" db="EMBL/GenBank/DDBJ databases">
        <title>Centuries of genome instability and evolution in soft-shell clam transmissible cancer (bioRxiv).</title>
        <authorList>
            <person name="Hart S.F.M."/>
            <person name="Yonemitsu M.A."/>
            <person name="Giersch R.M."/>
            <person name="Beal B.F."/>
            <person name="Arriagada G."/>
            <person name="Davis B.W."/>
            <person name="Ostrander E.A."/>
            <person name="Goff S.P."/>
            <person name="Metzger M.J."/>
        </authorList>
    </citation>
    <scope>NUCLEOTIDE SEQUENCE</scope>
    <source>
        <strain evidence="4">MELC-2E11</strain>
        <tissue evidence="4">Siphon/mantle</tissue>
    </source>
</reference>
<keyword evidence="1" id="KW-0479">Metal-binding</keyword>
<evidence type="ECO:0000256" key="1">
    <source>
        <dbReference type="PROSITE-ProRule" id="PRU00024"/>
    </source>
</evidence>
<proteinExistence type="predicted"/>
<protein>
    <submittedName>
        <fullName evidence="4">TIF1A-like protein</fullName>
    </submittedName>
</protein>
<dbReference type="InterPro" id="IPR047153">
    <property type="entry name" value="TRIM45/56/19-like"/>
</dbReference>
<feature type="domain" description="B box-type" evidence="3">
    <location>
        <begin position="18"/>
        <end position="68"/>
    </location>
</feature>
<feature type="coiled-coil region" evidence="2">
    <location>
        <begin position="139"/>
        <end position="238"/>
    </location>
</feature>
<gene>
    <name evidence="4" type="ORF">MAR_003795</name>
</gene>
<dbReference type="PANTHER" id="PTHR25462">
    <property type="entry name" value="BONUS, ISOFORM C-RELATED"/>
    <property type="match status" value="1"/>
</dbReference>
<evidence type="ECO:0000313" key="4">
    <source>
        <dbReference type="EMBL" id="WAR13690.1"/>
    </source>
</evidence>
<evidence type="ECO:0000256" key="2">
    <source>
        <dbReference type="SAM" id="Coils"/>
    </source>
</evidence>
<dbReference type="InterPro" id="IPR000315">
    <property type="entry name" value="Znf_B-box"/>
</dbReference>
<dbReference type="CDD" id="cd19756">
    <property type="entry name" value="Bbox2"/>
    <property type="match status" value="1"/>
</dbReference>
<dbReference type="Pfam" id="PF00643">
    <property type="entry name" value="zf-B_box"/>
    <property type="match status" value="1"/>
</dbReference>
<evidence type="ECO:0000313" key="5">
    <source>
        <dbReference type="Proteomes" id="UP001164746"/>
    </source>
</evidence>
<keyword evidence="1" id="KW-0863">Zinc-finger</keyword>
<sequence>MEVSGRRANTDVAAGSAKATPLCEPCRAEGKEQEAHGFCNNCNVYICPSCIKVHEILTVTKYHNVLGKQKMPIHYPSSQKAADVSGLDLCQDHPSEVSKFYCPEHEQFGCWDCIVLNHRTCKIDYIPKVAHSFTASSEFKVLVDKVAKLEADLNTWKRKLQSDKQSVLDLNQVQLKRLEEFRVEINEYLDKQEKALVEAMDKARKKDTDRIQRWREDIDAAKLTLAETKSRLEAQDKNANHIYVTARHAQQILGDMQTLIKKVETENMVTRYKFSRDKKTEDLLMWEDVIGKMSLQGEVLQKKSYEELVDLGGLADVGGGQPNNATILY</sequence>